<reference evidence="1" key="1">
    <citation type="submission" date="2015-04" db="UniProtKB">
        <authorList>
            <consortium name="EnsemblPlants"/>
        </authorList>
    </citation>
    <scope>IDENTIFICATION</scope>
</reference>
<dbReference type="EnsemblPlants" id="OGLUM04G04660.1">
    <property type="protein sequence ID" value="OGLUM04G04660.1"/>
    <property type="gene ID" value="OGLUM04G04660"/>
</dbReference>
<accession>A0A0D9ZHY5</accession>
<sequence length="84" mass="9119">MPCARGEELAMHLKSKSTAALWPASVYTREITVKEEENKARELPCATGQYALRPVVAAIDATATATAHSREMMVVVVAMAGRWS</sequence>
<proteinExistence type="predicted"/>
<dbReference type="Gramene" id="OGLUM04G04660.1">
    <property type="protein sequence ID" value="OGLUM04G04660.1"/>
    <property type="gene ID" value="OGLUM04G04660"/>
</dbReference>
<evidence type="ECO:0000313" key="2">
    <source>
        <dbReference type="Proteomes" id="UP000026961"/>
    </source>
</evidence>
<dbReference type="HOGENOM" id="CLU_2531140_0_0_1"/>
<name>A0A0D9ZHY5_9ORYZ</name>
<keyword evidence="2" id="KW-1185">Reference proteome</keyword>
<organism evidence="1">
    <name type="scientific">Oryza glumipatula</name>
    <dbReference type="NCBI Taxonomy" id="40148"/>
    <lineage>
        <taxon>Eukaryota</taxon>
        <taxon>Viridiplantae</taxon>
        <taxon>Streptophyta</taxon>
        <taxon>Embryophyta</taxon>
        <taxon>Tracheophyta</taxon>
        <taxon>Spermatophyta</taxon>
        <taxon>Magnoliopsida</taxon>
        <taxon>Liliopsida</taxon>
        <taxon>Poales</taxon>
        <taxon>Poaceae</taxon>
        <taxon>BOP clade</taxon>
        <taxon>Oryzoideae</taxon>
        <taxon>Oryzeae</taxon>
        <taxon>Oryzinae</taxon>
        <taxon>Oryza</taxon>
    </lineage>
</organism>
<reference evidence="1" key="2">
    <citation type="submission" date="2018-05" db="EMBL/GenBank/DDBJ databases">
        <title>OgluRS3 (Oryza glumaepatula Reference Sequence Version 3).</title>
        <authorList>
            <person name="Zhang J."/>
            <person name="Kudrna D."/>
            <person name="Lee S."/>
            <person name="Talag J."/>
            <person name="Welchert J."/>
            <person name="Wing R.A."/>
        </authorList>
    </citation>
    <scope>NUCLEOTIDE SEQUENCE [LARGE SCALE GENOMIC DNA]</scope>
</reference>
<dbReference type="AlphaFoldDB" id="A0A0D9ZHY5"/>
<dbReference type="Proteomes" id="UP000026961">
    <property type="component" value="Chromosome 4"/>
</dbReference>
<evidence type="ECO:0000313" key="1">
    <source>
        <dbReference type="EnsemblPlants" id="OGLUM04G04660.1"/>
    </source>
</evidence>
<protein>
    <submittedName>
        <fullName evidence="1">Uncharacterized protein</fullName>
    </submittedName>
</protein>